<feature type="domain" description="Aerobactin siderophore biosynthesis IucA/IucC-like C-terminal" evidence="1">
    <location>
        <begin position="75"/>
        <end position="214"/>
    </location>
</feature>
<dbReference type="Proteomes" id="UP000192652">
    <property type="component" value="Unassembled WGS sequence"/>
</dbReference>
<dbReference type="RefSeq" id="WP_081174086.1">
    <property type="nucleotide sequence ID" value="NZ_MSPX01000002.1"/>
</dbReference>
<dbReference type="Pfam" id="PF06276">
    <property type="entry name" value="FhuF"/>
    <property type="match status" value="1"/>
</dbReference>
<dbReference type="InterPro" id="IPR008090">
    <property type="entry name" value="Fe_iron_reduct"/>
</dbReference>
<proteinExistence type="predicted"/>
<comment type="caution">
    <text evidence="2">The sequence shown here is derived from an EMBL/GenBank/DDBJ whole genome shotgun (WGS) entry which is preliminary data.</text>
</comment>
<accession>A0ABX3PHU3</accession>
<keyword evidence="3" id="KW-1185">Reference proteome</keyword>
<gene>
    <name evidence="2" type="ORF">BTR14_04365</name>
</gene>
<protein>
    <submittedName>
        <fullName evidence="2">Siderophore-iron reductase FhuF</fullName>
    </submittedName>
</protein>
<dbReference type="NCBIfam" id="TIGR03951">
    <property type="entry name" value="Fe_III_red_FhuF"/>
    <property type="match status" value="1"/>
</dbReference>
<evidence type="ECO:0000313" key="2">
    <source>
        <dbReference type="EMBL" id="OQP87794.1"/>
    </source>
</evidence>
<evidence type="ECO:0000259" key="1">
    <source>
        <dbReference type="Pfam" id="PF06276"/>
    </source>
</evidence>
<name>A0ABX3PHU3_9HYPH</name>
<organism evidence="2 3">
    <name type="scientific">Xaviernesmea rhizosphaerae</name>
    <dbReference type="NCBI Taxonomy" id="1672749"/>
    <lineage>
        <taxon>Bacteria</taxon>
        <taxon>Pseudomonadati</taxon>
        <taxon>Pseudomonadota</taxon>
        <taxon>Alphaproteobacteria</taxon>
        <taxon>Hyphomicrobiales</taxon>
        <taxon>Rhizobiaceae</taxon>
        <taxon>Rhizobium/Agrobacterium group</taxon>
        <taxon>Xaviernesmea</taxon>
    </lineage>
</organism>
<reference evidence="2 3" key="1">
    <citation type="journal article" date="2017" name="Antonie Van Leeuwenhoek">
        <title>Rhizobium rhizosphaerae sp. nov., a novel species isolated from rice rhizosphere.</title>
        <authorList>
            <person name="Zhao J.J."/>
            <person name="Zhang J."/>
            <person name="Zhang R.J."/>
            <person name="Zhang C.W."/>
            <person name="Yin H.Q."/>
            <person name="Zhang X.X."/>
        </authorList>
    </citation>
    <scope>NUCLEOTIDE SEQUENCE [LARGE SCALE GENOMIC DNA]</scope>
    <source>
        <strain evidence="2 3">RD15</strain>
    </source>
</reference>
<evidence type="ECO:0000313" key="3">
    <source>
        <dbReference type="Proteomes" id="UP000192652"/>
    </source>
</evidence>
<sequence length="265" mass="27958">MTGSAHPAAGDAFGPQPLSALFTGEHAWCAEKVLAAEDLPEAMPLGAFFRSGAFARAIDRMEEARGACDRRALASFWSLYYFAALTIPYVVAGRAHQALPVSLEAMTIALGEDGLPRAFGLDGAGTLSEADIEDLPGLVTPLVTAHLREAVALMSAHGGLAPKLAWNNAAVYIDYAFNATARTRPDGAAGADHGWAARPLFVEGTLKDGSANPFRGCLRHDPGPEGAPLCRRRVCCLRYLLPGVASCGELCALPDQRKRALETTA</sequence>
<dbReference type="InterPro" id="IPR022770">
    <property type="entry name" value="IucA/IucC-like_C"/>
</dbReference>
<dbReference type="EMBL" id="MSPX01000002">
    <property type="protein sequence ID" value="OQP87794.1"/>
    <property type="molecule type" value="Genomic_DNA"/>
</dbReference>